<dbReference type="PROSITE" id="PS00028">
    <property type="entry name" value="ZINC_FINGER_C2H2_1"/>
    <property type="match status" value="4"/>
</dbReference>
<dbReference type="InterPro" id="IPR013087">
    <property type="entry name" value="Znf_C2H2_type"/>
</dbReference>
<dbReference type="AlphaFoldDB" id="A0A8J2W782"/>
<dbReference type="EMBL" id="CAKASE010000072">
    <property type="protein sequence ID" value="CAG9574061.1"/>
    <property type="molecule type" value="Genomic_DNA"/>
</dbReference>
<dbReference type="PANTHER" id="PTHR24404:SF78">
    <property type="entry name" value="ZINC FINGER PROTEIN ZTF-16"/>
    <property type="match status" value="1"/>
</dbReference>
<dbReference type="FunFam" id="3.30.160.60:FF:000446">
    <property type="entry name" value="Zinc finger protein"/>
    <property type="match status" value="1"/>
</dbReference>
<keyword evidence="4 8" id="KW-0863">Zinc-finger</keyword>
<dbReference type="InterPro" id="IPR036236">
    <property type="entry name" value="Znf_C2H2_sf"/>
</dbReference>
<dbReference type="InterPro" id="IPR050589">
    <property type="entry name" value="Ikaros_C2H2-ZF"/>
</dbReference>
<keyword evidence="5" id="KW-0862">Zinc</keyword>
<evidence type="ECO:0000256" key="3">
    <source>
        <dbReference type="ARBA" id="ARBA00022737"/>
    </source>
</evidence>
<dbReference type="PROSITE" id="PS50157">
    <property type="entry name" value="ZINC_FINGER_C2H2_2"/>
    <property type="match status" value="5"/>
</dbReference>
<evidence type="ECO:0000256" key="1">
    <source>
        <dbReference type="ARBA" id="ARBA00004123"/>
    </source>
</evidence>
<keyword evidence="2" id="KW-0479">Metal-binding</keyword>
<gene>
    <name evidence="10" type="ORF">DCHRY22_LOCUS10737</name>
</gene>
<sequence length="362" mass="42460">MKCKQAENKLMAMREKLVNTIIEKLEVADLNDDTKSLNNYAVNTTQVHIEKETVYREDNEENLVKKSQENKVIKTSESNLYEFDETDPSKKRVVCKLCQRKLSMRSLWSHITRRHPGADDRRVKCELCDDYILREKMNRHKILMHGDKYRCRYCKTEFDGRESLVEHVVTCCMKKRRKSYESSREMCECEVCHKRMQRASLKVHKAVKHSGLKPVCEHCGRCFGNKLRLEEHNRSKHGYEKFKCSTCDFQSASKLAMKNHERRHRGEKPFVCEACGASFHASYLLQQHKQSHRIERKYKCSSCPASFKSTNSLHGHRRACHSRGRVSCALCRRVYSCRHYALKHMRTVHGCEGPVHTVDVQT</sequence>
<dbReference type="GO" id="GO:0008270">
    <property type="term" value="F:zinc ion binding"/>
    <property type="evidence" value="ECO:0007669"/>
    <property type="project" value="UniProtKB-KW"/>
</dbReference>
<protein>
    <submittedName>
        <fullName evidence="10">(African queen) hypothetical protein</fullName>
    </submittedName>
</protein>
<dbReference type="SMART" id="SM00355">
    <property type="entry name" value="ZnF_C2H2"/>
    <property type="match status" value="9"/>
</dbReference>
<feature type="domain" description="C2H2-type" evidence="9">
    <location>
        <begin position="326"/>
        <end position="354"/>
    </location>
</feature>
<evidence type="ECO:0000313" key="11">
    <source>
        <dbReference type="Proteomes" id="UP000789524"/>
    </source>
</evidence>
<organism evidence="10 11">
    <name type="scientific">Danaus chrysippus</name>
    <name type="common">African queen</name>
    <dbReference type="NCBI Taxonomy" id="151541"/>
    <lineage>
        <taxon>Eukaryota</taxon>
        <taxon>Metazoa</taxon>
        <taxon>Ecdysozoa</taxon>
        <taxon>Arthropoda</taxon>
        <taxon>Hexapoda</taxon>
        <taxon>Insecta</taxon>
        <taxon>Pterygota</taxon>
        <taxon>Neoptera</taxon>
        <taxon>Endopterygota</taxon>
        <taxon>Lepidoptera</taxon>
        <taxon>Glossata</taxon>
        <taxon>Ditrysia</taxon>
        <taxon>Papilionoidea</taxon>
        <taxon>Nymphalidae</taxon>
        <taxon>Danainae</taxon>
        <taxon>Danaini</taxon>
        <taxon>Danaina</taxon>
        <taxon>Danaus</taxon>
        <taxon>Anosia</taxon>
    </lineage>
</organism>
<keyword evidence="11" id="KW-1185">Reference proteome</keyword>
<keyword evidence="7" id="KW-0539">Nucleus</keyword>
<dbReference type="Gene3D" id="3.30.160.60">
    <property type="entry name" value="Classic Zinc Finger"/>
    <property type="match status" value="3"/>
</dbReference>
<dbReference type="OrthoDB" id="6067523at2759"/>
<dbReference type="Proteomes" id="UP000789524">
    <property type="component" value="Unassembled WGS sequence"/>
</dbReference>
<keyword evidence="6" id="KW-0238">DNA-binding</keyword>
<evidence type="ECO:0000256" key="4">
    <source>
        <dbReference type="ARBA" id="ARBA00022771"/>
    </source>
</evidence>
<dbReference type="GO" id="GO:0000978">
    <property type="term" value="F:RNA polymerase II cis-regulatory region sequence-specific DNA binding"/>
    <property type="evidence" value="ECO:0007669"/>
    <property type="project" value="TreeGrafter"/>
</dbReference>
<evidence type="ECO:0000256" key="6">
    <source>
        <dbReference type="ARBA" id="ARBA00023125"/>
    </source>
</evidence>
<evidence type="ECO:0000313" key="10">
    <source>
        <dbReference type="EMBL" id="CAG9574061.1"/>
    </source>
</evidence>
<keyword evidence="3" id="KW-0677">Repeat</keyword>
<comment type="caution">
    <text evidence="10">The sequence shown here is derived from an EMBL/GenBank/DDBJ whole genome shotgun (WGS) entry which is preliminary data.</text>
</comment>
<dbReference type="PANTHER" id="PTHR24404">
    <property type="entry name" value="ZINC FINGER PROTEIN"/>
    <property type="match status" value="1"/>
</dbReference>
<comment type="subcellular location">
    <subcellularLocation>
        <location evidence="1">Nucleus</location>
    </subcellularLocation>
</comment>
<evidence type="ECO:0000256" key="2">
    <source>
        <dbReference type="ARBA" id="ARBA00022723"/>
    </source>
</evidence>
<evidence type="ECO:0000256" key="8">
    <source>
        <dbReference type="PROSITE-ProRule" id="PRU00042"/>
    </source>
</evidence>
<evidence type="ECO:0000256" key="5">
    <source>
        <dbReference type="ARBA" id="ARBA00022833"/>
    </source>
</evidence>
<evidence type="ECO:0000259" key="9">
    <source>
        <dbReference type="PROSITE" id="PS50157"/>
    </source>
</evidence>
<evidence type="ECO:0000256" key="7">
    <source>
        <dbReference type="ARBA" id="ARBA00023242"/>
    </source>
</evidence>
<feature type="domain" description="C2H2-type" evidence="9">
    <location>
        <begin position="242"/>
        <end position="269"/>
    </location>
</feature>
<dbReference type="GO" id="GO:0006357">
    <property type="term" value="P:regulation of transcription by RNA polymerase II"/>
    <property type="evidence" value="ECO:0007669"/>
    <property type="project" value="TreeGrafter"/>
</dbReference>
<dbReference type="SUPFAM" id="SSF57667">
    <property type="entry name" value="beta-beta-alpha zinc fingers"/>
    <property type="match status" value="3"/>
</dbReference>
<dbReference type="GO" id="GO:0003700">
    <property type="term" value="F:DNA-binding transcription factor activity"/>
    <property type="evidence" value="ECO:0007669"/>
    <property type="project" value="TreeGrafter"/>
</dbReference>
<feature type="domain" description="C2H2-type" evidence="9">
    <location>
        <begin position="214"/>
        <end position="242"/>
    </location>
</feature>
<reference evidence="10" key="1">
    <citation type="submission" date="2021-09" db="EMBL/GenBank/DDBJ databases">
        <authorList>
            <person name="Martin H S."/>
        </authorList>
    </citation>
    <scope>NUCLEOTIDE SEQUENCE</scope>
</reference>
<feature type="domain" description="C2H2-type" evidence="9">
    <location>
        <begin position="270"/>
        <end position="297"/>
    </location>
</feature>
<name>A0A8J2W782_9NEOP</name>
<dbReference type="GO" id="GO:0005634">
    <property type="term" value="C:nucleus"/>
    <property type="evidence" value="ECO:0007669"/>
    <property type="project" value="UniProtKB-SubCell"/>
</dbReference>
<proteinExistence type="predicted"/>
<accession>A0A8J2W782</accession>
<feature type="domain" description="C2H2-type" evidence="9">
    <location>
        <begin position="298"/>
        <end position="326"/>
    </location>
</feature>